<proteinExistence type="predicted"/>
<feature type="coiled-coil region" evidence="1">
    <location>
        <begin position="207"/>
        <end position="290"/>
    </location>
</feature>
<organism evidence="2 3">
    <name type="scientific">Psittacicella melopsittaci</name>
    <dbReference type="NCBI Taxonomy" id="2028576"/>
    <lineage>
        <taxon>Bacteria</taxon>
        <taxon>Pseudomonadati</taxon>
        <taxon>Pseudomonadota</taxon>
        <taxon>Gammaproteobacteria</taxon>
        <taxon>Pasteurellales</taxon>
        <taxon>Psittacicellaceae</taxon>
        <taxon>Psittacicella</taxon>
    </lineage>
</organism>
<sequence>MQSYNNFNDPSDLLEIYLTTEAGERFILRDLDACSQQLRKNPELQGLIFYSQPYVRLLSEPSLDAQAYLTLWKKTFTKVLALKLNFATQVTLVAQDLLALGDKATSHLSSVQEKISLKAVYYNLAQLLLNRDSQIQELYQALQMQVTYPNSSYEEVSLVTFRKFVTEKEPQLVEQGTAVRVAELDQLAQFEQAQAEQDQIDPTQEQLATTQAQLDQTQAQLATTQAQLDQAQSQLATTQAQLDQAQSQLATTQAQLDQAQAQLATTQAQLEQDQAQLAVLEEKYLQLQERFAAKIEGQFVPREQKPQAKQKVKLLYGAPDRVKNHLSYRLGTQIIKAGKSFPQMLLLPYNLAATYRSYRKYRKSIKGIVQPRLKDYQDYAQGEQVMENLSYRLGKVLIQDFRQPYKFRWLALPKHLRQQVLEFRQQKKD</sequence>
<comment type="caution">
    <text evidence="2">The sequence shown here is derived from an EMBL/GenBank/DDBJ whole genome shotgun (WGS) entry which is preliminary data.</text>
</comment>
<name>A0A3A1YC34_9GAMM</name>
<evidence type="ECO:0000313" key="3">
    <source>
        <dbReference type="Proteomes" id="UP000266258"/>
    </source>
</evidence>
<gene>
    <name evidence="2" type="ORF">CJP74_01380</name>
</gene>
<dbReference type="SUPFAM" id="SSF57997">
    <property type="entry name" value="Tropomyosin"/>
    <property type="match status" value="1"/>
</dbReference>
<protein>
    <submittedName>
        <fullName evidence="2">Uncharacterized protein</fullName>
    </submittedName>
</protein>
<accession>A0A3A1YC34</accession>
<dbReference type="Proteomes" id="UP000266258">
    <property type="component" value="Unassembled WGS sequence"/>
</dbReference>
<keyword evidence="3" id="KW-1185">Reference proteome</keyword>
<dbReference type="EMBL" id="NRJH01000012">
    <property type="protein sequence ID" value="RIY33667.1"/>
    <property type="molecule type" value="Genomic_DNA"/>
</dbReference>
<dbReference type="Gene3D" id="1.10.287.1490">
    <property type="match status" value="1"/>
</dbReference>
<evidence type="ECO:0000256" key="1">
    <source>
        <dbReference type="SAM" id="Coils"/>
    </source>
</evidence>
<keyword evidence="1" id="KW-0175">Coiled coil</keyword>
<dbReference type="AlphaFoldDB" id="A0A3A1YC34"/>
<dbReference type="RefSeq" id="WP_222986828.1">
    <property type="nucleotide sequence ID" value="NZ_NRJH01000012.1"/>
</dbReference>
<reference evidence="2 3" key="1">
    <citation type="submission" date="2017-08" db="EMBL/GenBank/DDBJ databases">
        <title>Reclassification of Bisgaard taxon 37 and 44.</title>
        <authorList>
            <person name="Christensen H."/>
        </authorList>
    </citation>
    <scope>NUCLEOTIDE SEQUENCE [LARGE SCALE GENOMIC DNA]</scope>
    <source>
        <strain evidence="2 3">B96_4</strain>
    </source>
</reference>
<evidence type="ECO:0000313" key="2">
    <source>
        <dbReference type="EMBL" id="RIY33667.1"/>
    </source>
</evidence>